<keyword evidence="5" id="KW-0175">Coiled coil</keyword>
<dbReference type="InterPro" id="IPR011011">
    <property type="entry name" value="Znf_FYVE_PHD"/>
</dbReference>
<dbReference type="Gene3D" id="3.30.40.10">
    <property type="entry name" value="Zinc/RING finger domain, C3HC4 (zinc finger)"/>
    <property type="match status" value="1"/>
</dbReference>
<sequence length="249" mass="29188">MSICLVCSNLIHEDSKDKILCSLCKNFMHGKCVNLEINDIEFIETTKTNWKCEKCIREKHSNVLSINTNNSPLELISNMLKDFKMEIKSDIEDFKEQMKNLEKDLGYSIELCHLKLDQNSGVLDKQNKLISLLLENVQDLKTENINLRDTTKKLEDKISILEQNIFANSIVISGISSTQEGNPIQLIKKIGSAIDYEINDEMIDSYYWLKQNNSCFKKRIYLKFVRKIDKEKMLQTWRYKKYNLKIEDL</sequence>
<evidence type="ECO:0000256" key="2">
    <source>
        <dbReference type="ARBA" id="ARBA00022771"/>
    </source>
</evidence>
<accession>A0A1B6CHW1</accession>
<dbReference type="AlphaFoldDB" id="A0A1B6CHW1"/>
<evidence type="ECO:0000256" key="3">
    <source>
        <dbReference type="ARBA" id="ARBA00022833"/>
    </source>
</evidence>
<feature type="coiled-coil region" evidence="5">
    <location>
        <begin position="84"/>
        <end position="164"/>
    </location>
</feature>
<dbReference type="InterPro" id="IPR019787">
    <property type="entry name" value="Znf_PHD-finger"/>
</dbReference>
<organism evidence="7">
    <name type="scientific">Clastoptera arizonana</name>
    <name type="common">Arizona spittle bug</name>
    <dbReference type="NCBI Taxonomy" id="38151"/>
    <lineage>
        <taxon>Eukaryota</taxon>
        <taxon>Metazoa</taxon>
        <taxon>Ecdysozoa</taxon>
        <taxon>Arthropoda</taxon>
        <taxon>Hexapoda</taxon>
        <taxon>Insecta</taxon>
        <taxon>Pterygota</taxon>
        <taxon>Neoptera</taxon>
        <taxon>Paraneoptera</taxon>
        <taxon>Hemiptera</taxon>
        <taxon>Auchenorrhyncha</taxon>
        <taxon>Cercopoidea</taxon>
        <taxon>Clastopteridae</taxon>
        <taxon>Clastoptera</taxon>
    </lineage>
</organism>
<dbReference type="EMBL" id="GEDC01024244">
    <property type="protein sequence ID" value="JAS13054.1"/>
    <property type="molecule type" value="Transcribed_RNA"/>
</dbReference>
<gene>
    <name evidence="7" type="ORF">g.44823</name>
</gene>
<name>A0A1B6CHW1_9HEMI</name>
<proteinExistence type="predicted"/>
<dbReference type="InterPro" id="IPR001965">
    <property type="entry name" value="Znf_PHD"/>
</dbReference>
<dbReference type="SMART" id="SM00249">
    <property type="entry name" value="PHD"/>
    <property type="match status" value="1"/>
</dbReference>
<dbReference type="GO" id="GO:0008270">
    <property type="term" value="F:zinc ion binding"/>
    <property type="evidence" value="ECO:0007669"/>
    <property type="project" value="UniProtKB-KW"/>
</dbReference>
<dbReference type="InterPro" id="IPR013083">
    <property type="entry name" value="Znf_RING/FYVE/PHD"/>
</dbReference>
<feature type="non-terminal residue" evidence="7">
    <location>
        <position position="249"/>
    </location>
</feature>
<reference evidence="7" key="1">
    <citation type="submission" date="2015-12" db="EMBL/GenBank/DDBJ databases">
        <title>De novo transcriptome assembly of four potential Pierce s Disease insect vectors from Arizona vineyards.</title>
        <authorList>
            <person name="Tassone E.E."/>
        </authorList>
    </citation>
    <scope>NUCLEOTIDE SEQUENCE</scope>
</reference>
<evidence type="ECO:0000313" key="7">
    <source>
        <dbReference type="EMBL" id="JAS13054.1"/>
    </source>
</evidence>
<keyword evidence="3" id="KW-0862">Zinc</keyword>
<protein>
    <recommendedName>
        <fullName evidence="6">PHD-type domain-containing protein</fullName>
    </recommendedName>
</protein>
<feature type="domain" description="PHD-type" evidence="6">
    <location>
        <begin position="1"/>
        <end position="58"/>
    </location>
</feature>
<evidence type="ECO:0000259" key="6">
    <source>
        <dbReference type="PROSITE" id="PS50016"/>
    </source>
</evidence>
<dbReference type="PROSITE" id="PS50016">
    <property type="entry name" value="ZF_PHD_2"/>
    <property type="match status" value="1"/>
</dbReference>
<keyword evidence="1" id="KW-0479">Metal-binding</keyword>
<evidence type="ECO:0000256" key="1">
    <source>
        <dbReference type="ARBA" id="ARBA00022723"/>
    </source>
</evidence>
<dbReference type="SUPFAM" id="SSF57903">
    <property type="entry name" value="FYVE/PHD zinc finger"/>
    <property type="match status" value="1"/>
</dbReference>
<evidence type="ECO:0000256" key="4">
    <source>
        <dbReference type="PROSITE-ProRule" id="PRU00146"/>
    </source>
</evidence>
<dbReference type="Pfam" id="PF00628">
    <property type="entry name" value="PHD"/>
    <property type="match status" value="1"/>
</dbReference>
<evidence type="ECO:0000256" key="5">
    <source>
        <dbReference type="SAM" id="Coils"/>
    </source>
</evidence>
<keyword evidence="2 4" id="KW-0863">Zinc-finger</keyword>